<sequence length="186" mass="20463">MNEAIERSDTTNYVVSQRLISHGTTAMSPRIHCRLIVYGPLLIGMFGIPLCMVSSESVWCLIVLGGIAAVYVQFFRVFVPAKCPLCGNQAWCRFVVKIKLRGAARPSFFRYDCTGCDYCGHPKWIKSFAGGMVGVIMGLFFSIMILFSIPIESEIELTMFGFVMITLGPMLLGLILGGNVGVTNDD</sequence>
<feature type="transmembrane region" description="Helical" evidence="1">
    <location>
        <begin position="157"/>
        <end position="182"/>
    </location>
</feature>
<dbReference type="OrthoDB" id="9907576at2"/>
<evidence type="ECO:0000313" key="2">
    <source>
        <dbReference type="EMBL" id="TWU07195.1"/>
    </source>
</evidence>
<reference evidence="2 3" key="1">
    <citation type="submission" date="2019-02" db="EMBL/GenBank/DDBJ databases">
        <title>Deep-cultivation of Planctomycetes and their phenomic and genomic characterization uncovers novel biology.</title>
        <authorList>
            <person name="Wiegand S."/>
            <person name="Jogler M."/>
            <person name="Boedeker C."/>
            <person name="Pinto D."/>
            <person name="Vollmers J."/>
            <person name="Rivas-Marin E."/>
            <person name="Kohn T."/>
            <person name="Peeters S.H."/>
            <person name="Heuer A."/>
            <person name="Rast P."/>
            <person name="Oberbeckmann S."/>
            <person name="Bunk B."/>
            <person name="Jeske O."/>
            <person name="Meyerdierks A."/>
            <person name="Storesund J.E."/>
            <person name="Kallscheuer N."/>
            <person name="Luecker S."/>
            <person name="Lage O.M."/>
            <person name="Pohl T."/>
            <person name="Merkel B.J."/>
            <person name="Hornburger P."/>
            <person name="Mueller R.-W."/>
            <person name="Bruemmer F."/>
            <person name="Labrenz M."/>
            <person name="Spormann A.M."/>
            <person name="Op Den Camp H."/>
            <person name="Overmann J."/>
            <person name="Amann R."/>
            <person name="Jetten M.S.M."/>
            <person name="Mascher T."/>
            <person name="Medema M.H."/>
            <person name="Devos D.P."/>
            <person name="Kaster A.-K."/>
            <person name="Ovreas L."/>
            <person name="Rohde M."/>
            <person name="Galperin M.Y."/>
            <person name="Jogler C."/>
        </authorList>
    </citation>
    <scope>NUCLEOTIDE SEQUENCE [LARGE SCALE GENOMIC DNA]</scope>
    <source>
        <strain evidence="2 3">CA54</strain>
    </source>
</reference>
<evidence type="ECO:0000256" key="1">
    <source>
        <dbReference type="SAM" id="Phobius"/>
    </source>
</evidence>
<dbReference type="RefSeq" id="WP_146373997.1">
    <property type="nucleotide sequence ID" value="NZ_SJPP01000003.1"/>
</dbReference>
<feature type="transmembrane region" description="Helical" evidence="1">
    <location>
        <begin position="128"/>
        <end position="151"/>
    </location>
</feature>
<feature type="transmembrane region" description="Helical" evidence="1">
    <location>
        <begin position="61"/>
        <end position="79"/>
    </location>
</feature>
<protein>
    <submittedName>
        <fullName evidence="2">Uncharacterized protein</fullName>
    </submittedName>
</protein>
<comment type="caution">
    <text evidence="2">The sequence shown here is derived from an EMBL/GenBank/DDBJ whole genome shotgun (WGS) entry which is preliminary data.</text>
</comment>
<gene>
    <name evidence="2" type="ORF">CA54_56000</name>
</gene>
<keyword evidence="3" id="KW-1185">Reference proteome</keyword>
<name>A0A5C6B4G7_9PLAN</name>
<dbReference type="AlphaFoldDB" id="A0A5C6B4G7"/>
<keyword evidence="1" id="KW-1133">Transmembrane helix</keyword>
<proteinExistence type="predicted"/>
<dbReference type="EMBL" id="SJPP01000003">
    <property type="protein sequence ID" value="TWU07195.1"/>
    <property type="molecule type" value="Genomic_DNA"/>
</dbReference>
<accession>A0A5C6B4G7</accession>
<dbReference type="Proteomes" id="UP000320735">
    <property type="component" value="Unassembled WGS sequence"/>
</dbReference>
<evidence type="ECO:0000313" key="3">
    <source>
        <dbReference type="Proteomes" id="UP000320735"/>
    </source>
</evidence>
<feature type="transmembrane region" description="Helical" evidence="1">
    <location>
        <begin position="35"/>
        <end position="55"/>
    </location>
</feature>
<keyword evidence="1" id="KW-0812">Transmembrane</keyword>
<keyword evidence="1" id="KW-0472">Membrane</keyword>
<organism evidence="2 3">
    <name type="scientific">Symmachiella macrocystis</name>
    <dbReference type="NCBI Taxonomy" id="2527985"/>
    <lineage>
        <taxon>Bacteria</taxon>
        <taxon>Pseudomonadati</taxon>
        <taxon>Planctomycetota</taxon>
        <taxon>Planctomycetia</taxon>
        <taxon>Planctomycetales</taxon>
        <taxon>Planctomycetaceae</taxon>
        <taxon>Symmachiella</taxon>
    </lineage>
</organism>